<comment type="caution">
    <text evidence="1">The sequence shown here is derived from an EMBL/GenBank/DDBJ whole genome shotgun (WGS) entry which is preliminary data.</text>
</comment>
<protein>
    <recommendedName>
        <fullName evidence="3">DUF945 domain-containing protein</fullName>
    </recommendedName>
</protein>
<proteinExistence type="predicted"/>
<dbReference type="AlphaFoldDB" id="A0A829YGX1"/>
<dbReference type="RefSeq" id="WP_161814132.1">
    <property type="nucleotide sequence ID" value="NZ_BLJN01000004.1"/>
</dbReference>
<dbReference type="Proteomes" id="UP000445000">
    <property type="component" value="Unassembled WGS sequence"/>
</dbReference>
<reference evidence="2" key="1">
    <citation type="submission" date="2020-01" db="EMBL/GenBank/DDBJ databases">
        <title>'Steroidobacter agaridevorans' sp. nov., agar-degrading bacteria isolated from rhizosphere soils.</title>
        <authorList>
            <person name="Ikenaga M."/>
            <person name="Kataoka M."/>
            <person name="Murouchi A."/>
            <person name="Katsuragi S."/>
            <person name="Sakai M."/>
        </authorList>
    </citation>
    <scope>NUCLEOTIDE SEQUENCE [LARGE SCALE GENOMIC DNA]</scope>
    <source>
        <strain evidence="2">YU21-B</strain>
    </source>
</reference>
<dbReference type="EMBL" id="BLJN01000004">
    <property type="protein sequence ID" value="GFE82489.1"/>
    <property type="molecule type" value="Genomic_DNA"/>
</dbReference>
<organism evidence="1 2">
    <name type="scientific">Steroidobacter agaridevorans</name>
    <dbReference type="NCBI Taxonomy" id="2695856"/>
    <lineage>
        <taxon>Bacteria</taxon>
        <taxon>Pseudomonadati</taxon>
        <taxon>Pseudomonadota</taxon>
        <taxon>Gammaproteobacteria</taxon>
        <taxon>Steroidobacterales</taxon>
        <taxon>Steroidobacteraceae</taxon>
        <taxon>Steroidobacter</taxon>
    </lineage>
</organism>
<evidence type="ECO:0000313" key="1">
    <source>
        <dbReference type="EMBL" id="GFE82489.1"/>
    </source>
</evidence>
<name>A0A829YGX1_9GAMM</name>
<dbReference type="Pfam" id="PF06067">
    <property type="entry name" value="DUF932"/>
    <property type="match status" value="1"/>
</dbReference>
<evidence type="ECO:0008006" key="3">
    <source>
        <dbReference type="Google" id="ProtNLM"/>
    </source>
</evidence>
<gene>
    <name evidence="1" type="ORF">GCM10011487_44890</name>
</gene>
<keyword evidence="2" id="KW-1185">Reference proteome</keyword>
<dbReference type="InterPro" id="IPR026325">
    <property type="entry name" value="DUF932"/>
</dbReference>
<accession>A0A829YGX1</accession>
<sequence>MDTIETLLTRQDMGTAYAEGLSRESLKQLTPAAYAEAPHEKLSSRYAFLPTSAVIDTMDRAGFTVVEARQSKSRKRLPAYAPHALRFRQRCTEVYVGEVVPEILVLNSHDGSSAYHVRVALYRAICTNGMIVSDTALPAWKVAHRGSAAAEVLEAAMDLVGRFKEVGTLIERMRGTFLTEERRLRFASDALRLRYPDEPPGMAVAPADLLKPGRVEDEGLDVWHTMNVIQEHIIRGGVKRRTASNRIVQMRGVRAIREDVRLNVGLWDRAMHEIA</sequence>
<evidence type="ECO:0000313" key="2">
    <source>
        <dbReference type="Proteomes" id="UP000445000"/>
    </source>
</evidence>